<dbReference type="AlphaFoldDB" id="X1QCK0"/>
<name>X1QCK0_9ZZZZ</name>
<accession>X1QCK0</accession>
<reference evidence="1" key="1">
    <citation type="journal article" date="2014" name="Front. Microbiol.">
        <title>High frequency of phylogenetically diverse reductive dehalogenase-homologous genes in deep subseafloor sedimentary metagenomes.</title>
        <authorList>
            <person name="Kawai M."/>
            <person name="Futagami T."/>
            <person name="Toyoda A."/>
            <person name="Takaki Y."/>
            <person name="Nishi S."/>
            <person name="Hori S."/>
            <person name="Arai W."/>
            <person name="Tsubouchi T."/>
            <person name="Morono Y."/>
            <person name="Uchiyama I."/>
            <person name="Ito T."/>
            <person name="Fujiyama A."/>
            <person name="Inagaki F."/>
            <person name="Takami H."/>
        </authorList>
    </citation>
    <scope>NUCLEOTIDE SEQUENCE</scope>
    <source>
        <strain evidence="1">Expedition CK06-06</strain>
    </source>
</reference>
<protein>
    <submittedName>
        <fullName evidence="1">Uncharacterized protein</fullName>
    </submittedName>
</protein>
<sequence length="63" mass="7587">ISFWFINTFGKLQRKVFPQFKIKELSQFPIHTINFGDRLDKDRHDKMVKLVEQMLDLHKKLAA</sequence>
<feature type="non-terminal residue" evidence="1">
    <location>
        <position position="1"/>
    </location>
</feature>
<feature type="non-terminal residue" evidence="1">
    <location>
        <position position="63"/>
    </location>
</feature>
<organism evidence="1">
    <name type="scientific">marine sediment metagenome</name>
    <dbReference type="NCBI Taxonomy" id="412755"/>
    <lineage>
        <taxon>unclassified sequences</taxon>
        <taxon>metagenomes</taxon>
        <taxon>ecological metagenomes</taxon>
    </lineage>
</organism>
<gene>
    <name evidence="1" type="ORF">S06H3_66335</name>
</gene>
<proteinExistence type="predicted"/>
<comment type="caution">
    <text evidence="1">The sequence shown here is derived from an EMBL/GenBank/DDBJ whole genome shotgun (WGS) entry which is preliminary data.</text>
</comment>
<dbReference type="EMBL" id="BARV01045141">
    <property type="protein sequence ID" value="GAI66227.1"/>
    <property type="molecule type" value="Genomic_DNA"/>
</dbReference>
<evidence type="ECO:0000313" key="1">
    <source>
        <dbReference type="EMBL" id="GAI66227.1"/>
    </source>
</evidence>